<name>A0ABR4JGR0_9EURO</name>
<evidence type="ECO:0000313" key="2">
    <source>
        <dbReference type="EMBL" id="KAL2838922.1"/>
    </source>
</evidence>
<gene>
    <name evidence="2" type="ORF">BJX68DRAFT_248327</name>
</gene>
<comment type="caution">
    <text evidence="2">The sequence shown here is derived from an EMBL/GenBank/DDBJ whole genome shotgun (WGS) entry which is preliminary data.</text>
</comment>
<organism evidence="2 3">
    <name type="scientific">Aspergillus pseudodeflectus</name>
    <dbReference type="NCBI Taxonomy" id="176178"/>
    <lineage>
        <taxon>Eukaryota</taxon>
        <taxon>Fungi</taxon>
        <taxon>Dikarya</taxon>
        <taxon>Ascomycota</taxon>
        <taxon>Pezizomycotina</taxon>
        <taxon>Eurotiomycetes</taxon>
        <taxon>Eurotiomycetidae</taxon>
        <taxon>Eurotiales</taxon>
        <taxon>Aspergillaceae</taxon>
        <taxon>Aspergillus</taxon>
        <taxon>Aspergillus subgen. Nidulantes</taxon>
    </lineage>
</organism>
<keyword evidence="3" id="KW-1185">Reference proteome</keyword>
<evidence type="ECO:0000256" key="1">
    <source>
        <dbReference type="SAM" id="MobiDB-lite"/>
    </source>
</evidence>
<proteinExistence type="predicted"/>
<feature type="compositionally biased region" description="Polar residues" evidence="1">
    <location>
        <begin position="32"/>
        <end position="54"/>
    </location>
</feature>
<dbReference type="EMBL" id="JBFXLR010000079">
    <property type="protein sequence ID" value="KAL2838922.1"/>
    <property type="molecule type" value="Genomic_DNA"/>
</dbReference>
<feature type="region of interest" description="Disordered" evidence="1">
    <location>
        <begin position="1"/>
        <end position="54"/>
    </location>
</feature>
<sequence length="54" mass="5917">MQWRGTSTPSAIDEPEPLLHPASPEQQRPRTKPTSRSDGSPLQWIASQLSAPPP</sequence>
<dbReference type="GeneID" id="98157064"/>
<protein>
    <submittedName>
        <fullName evidence="2">Uncharacterized protein</fullName>
    </submittedName>
</protein>
<accession>A0ABR4JGR0</accession>
<evidence type="ECO:0000313" key="3">
    <source>
        <dbReference type="Proteomes" id="UP001610444"/>
    </source>
</evidence>
<dbReference type="Proteomes" id="UP001610444">
    <property type="component" value="Unassembled WGS sequence"/>
</dbReference>
<reference evidence="2 3" key="1">
    <citation type="submission" date="2024-07" db="EMBL/GenBank/DDBJ databases">
        <title>Section-level genome sequencing and comparative genomics of Aspergillus sections Usti and Cavernicolus.</title>
        <authorList>
            <consortium name="Lawrence Berkeley National Laboratory"/>
            <person name="Nybo J.L."/>
            <person name="Vesth T.C."/>
            <person name="Theobald S."/>
            <person name="Frisvad J.C."/>
            <person name="Larsen T.O."/>
            <person name="Kjaerboelling I."/>
            <person name="Rothschild-Mancinelli K."/>
            <person name="Lyhne E.K."/>
            <person name="Kogle M.E."/>
            <person name="Barry K."/>
            <person name="Clum A."/>
            <person name="Na H."/>
            <person name="Ledsgaard L."/>
            <person name="Lin J."/>
            <person name="Lipzen A."/>
            <person name="Kuo A."/>
            <person name="Riley R."/>
            <person name="Mondo S."/>
            <person name="LaButti K."/>
            <person name="Haridas S."/>
            <person name="Pangalinan J."/>
            <person name="Salamov A.A."/>
            <person name="Simmons B.A."/>
            <person name="Magnuson J.K."/>
            <person name="Chen J."/>
            <person name="Drula E."/>
            <person name="Henrissat B."/>
            <person name="Wiebenga A."/>
            <person name="Lubbers R.J."/>
            <person name="Gomes A.C."/>
            <person name="Macurrencykelacurrency M.R."/>
            <person name="Stajich J."/>
            <person name="Grigoriev I.V."/>
            <person name="Mortensen U.H."/>
            <person name="De vries R.P."/>
            <person name="Baker S.E."/>
            <person name="Andersen M.R."/>
        </authorList>
    </citation>
    <scope>NUCLEOTIDE SEQUENCE [LARGE SCALE GENOMIC DNA]</scope>
    <source>
        <strain evidence="2 3">CBS 756.74</strain>
    </source>
</reference>
<feature type="compositionally biased region" description="Polar residues" evidence="1">
    <location>
        <begin position="1"/>
        <end position="10"/>
    </location>
</feature>
<dbReference type="RefSeq" id="XP_070893279.1">
    <property type="nucleotide sequence ID" value="XM_071041900.1"/>
</dbReference>